<sequence>MEDAANSIRPLKREVIVIDDGNSSNEQPVTKSARRDEEEEKSSTCSSPPPSSTVTCVPRDEEIKEEEEIDMEEEPSKKSVDESPAPSPEIIELQQKVRRLEEQLEGATVVARAAELRAESAEIKLSLLISQLEDSKKVAETSRKGNCDLTMQNQMLRNEMFVMKNERTKDKARIDELGRRFAQSELGMKIKTGGSIHSYGGFTEFAGSLTCARVRPFHSNSALLPLAPPVVAAPSPMTSIKTVVLKNQTAVSDVDPSKSRDGAAIGSPLGPVVRTGRSLSVIRPAMDVSVSGVAAALAHHLAGVASTPRVVVIPNRTLLPNVFVKKRIGRPPKPRDDKEVVKRPQGRPRKSRDDGAKTSPASGTEEVTKRRPGRPSKERDDHWSAMKKAQANVEVKKYTESPEDWTAFDAFLRRNYQRLSASYNEKPSNELALKIKRTLWKDLTRERVPSLWEEDAARFRAEGKKRLYWGSETVIEQEDRVVEDGGVGVVPLGGENKEKGREIETPKNVKIAVNSFATRANYLIRNKSSEIYQDLVKLQSQFNRNYRSIIVEQISSTASVGANSRVSTDRSRRRKPRDTTPKGNTKTERADVSASESDDEQPSTSSSSRRAARHKRGFYRTLDNGQWQMKVQKQD</sequence>
<feature type="compositionally biased region" description="Polar residues" evidence="2">
    <location>
        <begin position="21"/>
        <end position="30"/>
    </location>
</feature>
<feature type="compositionally biased region" description="Polar residues" evidence="2">
    <location>
        <begin position="623"/>
        <end position="635"/>
    </location>
</feature>
<feature type="compositionally biased region" description="Basic and acidic residues" evidence="2">
    <location>
        <begin position="375"/>
        <end position="384"/>
    </location>
</feature>
<dbReference type="EMBL" id="BTSX01000001">
    <property type="protein sequence ID" value="GMS81822.1"/>
    <property type="molecule type" value="Genomic_DNA"/>
</dbReference>
<dbReference type="GO" id="GO:0003677">
    <property type="term" value="F:DNA binding"/>
    <property type="evidence" value="ECO:0007669"/>
    <property type="project" value="InterPro"/>
</dbReference>
<dbReference type="Proteomes" id="UP001432027">
    <property type="component" value="Unassembled WGS sequence"/>
</dbReference>
<evidence type="ECO:0000256" key="1">
    <source>
        <dbReference type="SAM" id="Coils"/>
    </source>
</evidence>
<dbReference type="InterPro" id="IPR017956">
    <property type="entry name" value="AT_hook_DNA-bd_motif"/>
</dbReference>
<feature type="compositionally biased region" description="Acidic residues" evidence="2">
    <location>
        <begin position="63"/>
        <end position="73"/>
    </location>
</feature>
<reference evidence="3" key="1">
    <citation type="submission" date="2023-10" db="EMBL/GenBank/DDBJ databases">
        <title>Genome assembly of Pristionchus species.</title>
        <authorList>
            <person name="Yoshida K."/>
            <person name="Sommer R.J."/>
        </authorList>
    </citation>
    <scope>NUCLEOTIDE SEQUENCE</scope>
    <source>
        <strain evidence="3">RS0144</strain>
    </source>
</reference>
<feature type="region of interest" description="Disordered" evidence="2">
    <location>
        <begin position="324"/>
        <end position="395"/>
    </location>
</feature>
<protein>
    <submittedName>
        <fullName evidence="3">Uncharacterized protein</fullName>
    </submittedName>
</protein>
<comment type="caution">
    <text evidence="3">The sequence shown here is derived from an EMBL/GenBank/DDBJ whole genome shotgun (WGS) entry which is preliminary data.</text>
</comment>
<evidence type="ECO:0000256" key="2">
    <source>
        <dbReference type="SAM" id="MobiDB-lite"/>
    </source>
</evidence>
<proteinExistence type="predicted"/>
<dbReference type="AlphaFoldDB" id="A0AAV5SEL8"/>
<gene>
    <name evidence="3" type="ORF">PENTCL1PPCAC_3997</name>
</gene>
<evidence type="ECO:0000313" key="3">
    <source>
        <dbReference type="EMBL" id="GMS81822.1"/>
    </source>
</evidence>
<keyword evidence="4" id="KW-1185">Reference proteome</keyword>
<feature type="compositionally biased region" description="Polar residues" evidence="2">
    <location>
        <begin position="557"/>
        <end position="566"/>
    </location>
</feature>
<feature type="coiled-coil region" evidence="1">
    <location>
        <begin position="90"/>
        <end position="117"/>
    </location>
</feature>
<feature type="region of interest" description="Disordered" evidence="2">
    <location>
        <begin position="557"/>
        <end position="635"/>
    </location>
</feature>
<organism evidence="3 4">
    <name type="scientific">Pristionchus entomophagus</name>
    <dbReference type="NCBI Taxonomy" id="358040"/>
    <lineage>
        <taxon>Eukaryota</taxon>
        <taxon>Metazoa</taxon>
        <taxon>Ecdysozoa</taxon>
        <taxon>Nematoda</taxon>
        <taxon>Chromadorea</taxon>
        <taxon>Rhabditida</taxon>
        <taxon>Rhabditina</taxon>
        <taxon>Diplogasteromorpha</taxon>
        <taxon>Diplogasteroidea</taxon>
        <taxon>Neodiplogasteridae</taxon>
        <taxon>Pristionchus</taxon>
    </lineage>
</organism>
<evidence type="ECO:0000313" key="4">
    <source>
        <dbReference type="Proteomes" id="UP001432027"/>
    </source>
</evidence>
<feature type="compositionally biased region" description="Basic and acidic residues" evidence="2">
    <location>
        <begin position="577"/>
        <end position="591"/>
    </location>
</feature>
<keyword evidence="1" id="KW-0175">Coiled coil</keyword>
<dbReference type="PRINTS" id="PR00929">
    <property type="entry name" value="ATHOOK"/>
</dbReference>
<name>A0AAV5SEL8_9BILA</name>
<feature type="region of interest" description="Disordered" evidence="2">
    <location>
        <begin position="1"/>
        <end position="88"/>
    </location>
</feature>
<feature type="compositionally biased region" description="Basic and acidic residues" evidence="2">
    <location>
        <begin position="333"/>
        <end position="342"/>
    </location>
</feature>
<accession>A0AAV5SEL8</accession>